<feature type="domain" description="C2H2-type" evidence="1">
    <location>
        <begin position="50"/>
        <end position="70"/>
    </location>
</feature>
<dbReference type="SUPFAM" id="SSF57667">
    <property type="entry name" value="beta-beta-alpha zinc fingers"/>
    <property type="match status" value="1"/>
</dbReference>
<evidence type="ECO:0000313" key="2">
    <source>
        <dbReference type="Ensembl" id="ENSEBUP00000011983.1"/>
    </source>
</evidence>
<evidence type="ECO:0000313" key="3">
    <source>
        <dbReference type="Proteomes" id="UP000694388"/>
    </source>
</evidence>
<protein>
    <recommendedName>
        <fullName evidence="1">C2H2-type domain-containing protein</fullName>
    </recommendedName>
</protein>
<dbReference type="InterPro" id="IPR013087">
    <property type="entry name" value="Znf_C2H2_type"/>
</dbReference>
<organism evidence="2 3">
    <name type="scientific">Eptatretus burgeri</name>
    <name type="common">Inshore hagfish</name>
    <dbReference type="NCBI Taxonomy" id="7764"/>
    <lineage>
        <taxon>Eukaryota</taxon>
        <taxon>Metazoa</taxon>
        <taxon>Chordata</taxon>
        <taxon>Craniata</taxon>
        <taxon>Vertebrata</taxon>
        <taxon>Cyclostomata</taxon>
        <taxon>Myxini</taxon>
        <taxon>Myxiniformes</taxon>
        <taxon>Myxinidae</taxon>
        <taxon>Eptatretinae</taxon>
        <taxon>Eptatretus</taxon>
    </lineage>
</organism>
<proteinExistence type="predicted"/>
<dbReference type="Gene3D" id="3.30.160.60">
    <property type="entry name" value="Classic Zinc Finger"/>
    <property type="match status" value="1"/>
</dbReference>
<evidence type="ECO:0000259" key="1">
    <source>
        <dbReference type="Pfam" id="PF12874"/>
    </source>
</evidence>
<name>A0A8C4Q9F2_EPTBU</name>
<accession>A0A8C4Q9F2</accession>
<reference evidence="2" key="1">
    <citation type="submission" date="2025-08" db="UniProtKB">
        <authorList>
            <consortium name="Ensembl"/>
        </authorList>
    </citation>
    <scope>IDENTIFICATION</scope>
</reference>
<dbReference type="GeneTree" id="ENSGT00930000152727"/>
<dbReference type="Proteomes" id="UP000694388">
    <property type="component" value="Unplaced"/>
</dbReference>
<dbReference type="Pfam" id="PF12874">
    <property type="entry name" value="zf-met"/>
    <property type="match status" value="1"/>
</dbReference>
<dbReference type="InterPro" id="IPR036236">
    <property type="entry name" value="Znf_C2H2_sf"/>
</dbReference>
<dbReference type="AlphaFoldDB" id="A0A8C4Q9F2"/>
<sequence length="128" mass="13970">MVRVVGLGSEETELKSPSAVELIPGGVDTACHPSEVGKMSAKGDMYTDTQCKVCNAQLNFESQRIAHYQSVNAVVLNLLEPRPPKKFKLGFATPSRLTLKTHCSDVTERIKNPQCLEHIGQRLSTASC</sequence>
<keyword evidence="3" id="KW-1185">Reference proteome</keyword>
<reference evidence="2" key="2">
    <citation type="submission" date="2025-09" db="UniProtKB">
        <authorList>
            <consortium name="Ensembl"/>
        </authorList>
    </citation>
    <scope>IDENTIFICATION</scope>
</reference>
<dbReference type="Ensembl" id="ENSEBUT00000012559.1">
    <property type="protein sequence ID" value="ENSEBUP00000011983.1"/>
    <property type="gene ID" value="ENSEBUG00000007658.1"/>
</dbReference>